<name>W1PL70_AMBTC</name>
<gene>
    <name evidence="1" type="ORF">AMTR_s00027p00141660</name>
</gene>
<keyword evidence="2" id="KW-1185">Reference proteome</keyword>
<proteinExistence type="predicted"/>
<dbReference type="Proteomes" id="UP000017836">
    <property type="component" value="Unassembled WGS sequence"/>
</dbReference>
<dbReference type="EMBL" id="KI392798">
    <property type="protein sequence ID" value="ERN10737.1"/>
    <property type="molecule type" value="Genomic_DNA"/>
</dbReference>
<dbReference type="Gramene" id="ERN10737">
    <property type="protein sequence ID" value="ERN10737"/>
    <property type="gene ID" value="AMTR_s00027p00141660"/>
</dbReference>
<reference evidence="2" key="1">
    <citation type="journal article" date="2013" name="Science">
        <title>The Amborella genome and the evolution of flowering plants.</title>
        <authorList>
            <consortium name="Amborella Genome Project"/>
        </authorList>
    </citation>
    <scope>NUCLEOTIDE SEQUENCE [LARGE SCALE GENOMIC DNA]</scope>
</reference>
<evidence type="ECO:0000313" key="2">
    <source>
        <dbReference type="Proteomes" id="UP000017836"/>
    </source>
</evidence>
<accession>W1PL70</accession>
<organism evidence="1 2">
    <name type="scientific">Amborella trichopoda</name>
    <dbReference type="NCBI Taxonomy" id="13333"/>
    <lineage>
        <taxon>Eukaryota</taxon>
        <taxon>Viridiplantae</taxon>
        <taxon>Streptophyta</taxon>
        <taxon>Embryophyta</taxon>
        <taxon>Tracheophyta</taxon>
        <taxon>Spermatophyta</taxon>
        <taxon>Magnoliopsida</taxon>
        <taxon>Amborellales</taxon>
        <taxon>Amborellaceae</taxon>
        <taxon>Amborella</taxon>
    </lineage>
</organism>
<sequence length="83" mass="9274">MSSDMYGQRFGALSKCVDTQHSKRSRVLTIEVLCTSASSGCELPEKEVWTQQSVEADEEDQVDPDGDFWGIRSFCGLFLANLH</sequence>
<protein>
    <submittedName>
        <fullName evidence="1">Uncharacterized protein</fullName>
    </submittedName>
</protein>
<dbReference type="HOGENOM" id="CLU_2545642_0_0_1"/>
<dbReference type="AlphaFoldDB" id="W1PL70"/>
<evidence type="ECO:0000313" key="1">
    <source>
        <dbReference type="EMBL" id="ERN10737.1"/>
    </source>
</evidence>